<comment type="caution">
    <text evidence="1">The sequence shown here is derived from an EMBL/GenBank/DDBJ whole genome shotgun (WGS) entry which is preliminary data.</text>
</comment>
<keyword evidence="2" id="KW-1185">Reference proteome</keyword>
<sequence length="159" mass="18093">MTSAALAIDASHDFDFFTGTWNVQNRKLKKRLANNDEWESFSSVSHARLLAGGLGHMDEMDLPNGAHGMTIRLFDPTRQLWTLHWVSTLNPVMDPSPVAGRFNGSVGEFFCDDTFEGKKIRVRYTWTVHDRNNVQWAQAFSPDGGTNWETNWIMVFARA</sequence>
<gene>
    <name evidence="1" type="ORF">TMPK1_41410</name>
</gene>
<organism evidence="1 2">
    <name type="scientific">Roseiterribacter gracilis</name>
    <dbReference type="NCBI Taxonomy" id="2812848"/>
    <lineage>
        <taxon>Bacteria</taxon>
        <taxon>Pseudomonadati</taxon>
        <taxon>Pseudomonadota</taxon>
        <taxon>Alphaproteobacteria</taxon>
        <taxon>Rhodospirillales</taxon>
        <taxon>Roseiterribacteraceae</taxon>
        <taxon>Roseiterribacter</taxon>
    </lineage>
</organism>
<evidence type="ECO:0008006" key="3">
    <source>
        <dbReference type="Google" id="ProtNLM"/>
    </source>
</evidence>
<proteinExistence type="predicted"/>
<dbReference type="EMBL" id="BOPV01000002">
    <property type="protein sequence ID" value="GIL41904.1"/>
    <property type="molecule type" value="Genomic_DNA"/>
</dbReference>
<protein>
    <recommendedName>
        <fullName evidence="3">DUF1579 domain-containing protein</fullName>
    </recommendedName>
</protein>
<name>A0A8S8XH83_9PROT</name>
<dbReference type="RefSeq" id="WP_420245715.1">
    <property type="nucleotide sequence ID" value="NZ_BOPV01000002.1"/>
</dbReference>
<dbReference type="Proteomes" id="UP000681075">
    <property type="component" value="Unassembled WGS sequence"/>
</dbReference>
<evidence type="ECO:0000313" key="2">
    <source>
        <dbReference type="Proteomes" id="UP000681075"/>
    </source>
</evidence>
<accession>A0A8S8XH83</accession>
<dbReference type="AlphaFoldDB" id="A0A8S8XH83"/>
<reference evidence="1" key="1">
    <citation type="submission" date="2021-02" db="EMBL/GenBank/DDBJ databases">
        <title>Genome sequence of Rhodospirillales sp. strain TMPK1 isolated from soil.</title>
        <authorList>
            <person name="Nakai R."/>
            <person name="Kusada H."/>
            <person name="Tamaki H."/>
        </authorList>
    </citation>
    <scope>NUCLEOTIDE SEQUENCE</scope>
    <source>
        <strain evidence="1">TMPK1</strain>
    </source>
</reference>
<evidence type="ECO:0000313" key="1">
    <source>
        <dbReference type="EMBL" id="GIL41904.1"/>
    </source>
</evidence>